<dbReference type="Pfam" id="PF11726">
    <property type="entry name" value="YagK_YfjJ_C"/>
    <property type="match status" value="1"/>
</dbReference>
<dbReference type="Proteomes" id="UP001377160">
    <property type="component" value="Unassembled WGS sequence"/>
</dbReference>
<dbReference type="InterPro" id="IPR057271">
    <property type="entry name" value="YagK_YfjJ_C"/>
</dbReference>
<comment type="caution">
    <text evidence="2">The sequence shown here is derived from an EMBL/GenBank/DDBJ whole genome shotgun (WGS) entry which is preliminary data.</text>
</comment>
<keyword evidence="3" id="KW-1185">Reference proteome</keyword>
<name>A0ABU9FVX2_9VIBR</name>
<gene>
    <name evidence="2" type="ORF">V8Z71_18640</name>
</gene>
<proteinExistence type="predicted"/>
<sequence length="225" mass="26576">MNQRSKKNKNLKLTTKKTFLWHPIQTAHGPLYIPYLNKIYDTIDKALKAYPRTMGLRVDLRFPKLGAKEECGNVMTNFIRSLQSQIDYSERRKKREGVRVHPCTVRYVWVKERSTSLVDHYHLLLLFNKDRFNWTGKTKDQHDNLGSFIVEAWARAIGVDYDEANGLVYFSKDKESDRIVIHRLNRYSDDFDDDFDRLFKHVSYLAKEETKHFGGRNNNIGSSQR</sequence>
<reference evidence="2 3" key="1">
    <citation type="submission" date="2024-02" db="EMBL/GenBank/DDBJ databases">
        <title>Bacteria isolated from the canopy kelp, Nereocystis luetkeana.</title>
        <authorList>
            <person name="Pfister C.A."/>
            <person name="Younker I.T."/>
            <person name="Light S.H."/>
        </authorList>
    </citation>
    <scope>NUCLEOTIDE SEQUENCE [LARGE SCALE GENOMIC DNA]</scope>
    <source>
        <strain evidence="2 3">TI.1.15</strain>
    </source>
</reference>
<accession>A0ABU9FVX2</accession>
<evidence type="ECO:0000259" key="1">
    <source>
        <dbReference type="Pfam" id="PF11726"/>
    </source>
</evidence>
<evidence type="ECO:0000313" key="2">
    <source>
        <dbReference type="EMBL" id="MEL0610336.1"/>
    </source>
</evidence>
<dbReference type="EMBL" id="JBANDX010000018">
    <property type="protein sequence ID" value="MEL0610336.1"/>
    <property type="molecule type" value="Genomic_DNA"/>
</dbReference>
<protein>
    <submittedName>
        <fullName evidence="2">Inovirus Gp2 family protein</fullName>
    </submittedName>
</protein>
<organism evidence="2 3">
    <name type="scientific">Vibrio echinoideorum</name>
    <dbReference type="NCBI Taxonomy" id="2100116"/>
    <lineage>
        <taxon>Bacteria</taxon>
        <taxon>Pseudomonadati</taxon>
        <taxon>Pseudomonadota</taxon>
        <taxon>Gammaproteobacteria</taxon>
        <taxon>Vibrionales</taxon>
        <taxon>Vibrionaceae</taxon>
        <taxon>Vibrio</taxon>
    </lineage>
</organism>
<evidence type="ECO:0000313" key="3">
    <source>
        <dbReference type="Proteomes" id="UP001377160"/>
    </source>
</evidence>
<feature type="domain" description="YagK/YfjJ C-terminal" evidence="1">
    <location>
        <begin position="47"/>
        <end position="223"/>
    </location>
</feature>